<sequence>MVLPSVEETRRVLDLAVGIGPPLDRSFSLTVALSLGNGSPRIWLRFCGSGRSGSNPVLLFCGCNSAAGGRFLLLLRLLPADSQPASSVQTHMGTETQTLNRNRSQTHNETETQT</sequence>
<dbReference type="Proteomes" id="UP000479000">
    <property type="component" value="Unassembled WGS sequence"/>
</dbReference>
<evidence type="ECO:0000256" key="1">
    <source>
        <dbReference type="SAM" id="MobiDB-lite"/>
    </source>
</evidence>
<dbReference type="EMBL" id="CADCXU010003936">
    <property type="protein sequence ID" value="CAA9995689.1"/>
    <property type="molecule type" value="Genomic_DNA"/>
</dbReference>
<accession>A0A6H5G130</accession>
<gene>
    <name evidence="2" type="ORF">NTEN_LOCUS2480</name>
</gene>
<evidence type="ECO:0000313" key="3">
    <source>
        <dbReference type="Proteomes" id="UP000479000"/>
    </source>
</evidence>
<proteinExistence type="predicted"/>
<feature type="compositionally biased region" description="Polar residues" evidence="1">
    <location>
        <begin position="85"/>
        <end position="105"/>
    </location>
</feature>
<evidence type="ECO:0000313" key="2">
    <source>
        <dbReference type="EMBL" id="CAA9995689.1"/>
    </source>
</evidence>
<name>A0A6H5G130_9HEMI</name>
<feature type="region of interest" description="Disordered" evidence="1">
    <location>
        <begin position="85"/>
        <end position="114"/>
    </location>
</feature>
<reference evidence="2 3" key="1">
    <citation type="submission" date="2020-02" db="EMBL/GenBank/DDBJ databases">
        <authorList>
            <person name="Ferguson B K."/>
        </authorList>
    </citation>
    <scope>NUCLEOTIDE SEQUENCE [LARGE SCALE GENOMIC DNA]</scope>
</reference>
<dbReference type="AlphaFoldDB" id="A0A6H5G130"/>
<feature type="non-terminal residue" evidence="2">
    <location>
        <position position="114"/>
    </location>
</feature>
<protein>
    <submittedName>
        <fullName evidence="2">Uncharacterized protein</fullName>
    </submittedName>
</protein>
<organism evidence="2 3">
    <name type="scientific">Nesidiocoris tenuis</name>
    <dbReference type="NCBI Taxonomy" id="355587"/>
    <lineage>
        <taxon>Eukaryota</taxon>
        <taxon>Metazoa</taxon>
        <taxon>Ecdysozoa</taxon>
        <taxon>Arthropoda</taxon>
        <taxon>Hexapoda</taxon>
        <taxon>Insecta</taxon>
        <taxon>Pterygota</taxon>
        <taxon>Neoptera</taxon>
        <taxon>Paraneoptera</taxon>
        <taxon>Hemiptera</taxon>
        <taxon>Heteroptera</taxon>
        <taxon>Panheteroptera</taxon>
        <taxon>Cimicomorpha</taxon>
        <taxon>Miridae</taxon>
        <taxon>Dicyphina</taxon>
        <taxon>Nesidiocoris</taxon>
    </lineage>
</organism>
<keyword evidence="3" id="KW-1185">Reference proteome</keyword>